<keyword evidence="6" id="KW-0560">Oxidoreductase</keyword>
<keyword evidence="10" id="KW-1185">Reference proteome</keyword>
<reference evidence="9 10" key="1">
    <citation type="journal article" date="2023" name="Microbiol. Spectr.">
        <title>Symbiosis of Carpenter Bees with Uncharacterized Lactic Acid Bacteria Showing NAD Auxotrophy.</title>
        <authorList>
            <person name="Kawasaki S."/>
            <person name="Ozawa K."/>
            <person name="Mori T."/>
            <person name="Yamamoto A."/>
            <person name="Ito M."/>
            <person name="Ohkuma M."/>
            <person name="Sakamoto M."/>
            <person name="Matsutani M."/>
        </authorList>
    </citation>
    <scope>NUCLEOTIDE SEQUENCE [LARGE SCALE GENOMIC DNA]</scope>
    <source>
        <strain evidence="9 10">XA3</strain>
    </source>
</reference>
<keyword evidence="4" id="KW-0288">FMN</keyword>
<comment type="similarity">
    <text evidence="2">Belongs to the nitroreductase family.</text>
</comment>
<evidence type="ECO:0000256" key="5">
    <source>
        <dbReference type="ARBA" id="ARBA00022857"/>
    </source>
</evidence>
<name>A0AAU9DMP0_9LACO</name>
<dbReference type="KEGG" id="xap:XA3_06980"/>
<sequence>MENKGELRKEIIAVFNRRYATKKFDPTKKIDPADWQVILEAARLSPSSFGYEPWKFLLIENEQIKEDLKDFAWGAVNSINGASHLLLCLARTDVTADSDYVKHLVEDVFQNKYDPHSPRTDAFRNFQKHDFQLNDPQTLFDWACKQTYIALGNMLTTAAWLGIDSCPIEGFNREKLTDYLVSHDLMDPKHFGVSYLAGFGYRDQEITPKKRQPLTDIYQVI</sequence>
<dbReference type="CDD" id="cd02149">
    <property type="entry name" value="NfsB-like"/>
    <property type="match status" value="1"/>
</dbReference>
<dbReference type="SUPFAM" id="SSF55469">
    <property type="entry name" value="FMN-dependent nitroreductase-like"/>
    <property type="match status" value="1"/>
</dbReference>
<evidence type="ECO:0000256" key="7">
    <source>
        <dbReference type="ARBA" id="ARBA00023027"/>
    </source>
</evidence>
<evidence type="ECO:0000256" key="3">
    <source>
        <dbReference type="ARBA" id="ARBA00022630"/>
    </source>
</evidence>
<comment type="cofactor">
    <cofactor evidence="1">
        <name>FMN</name>
        <dbReference type="ChEBI" id="CHEBI:58210"/>
    </cofactor>
</comment>
<evidence type="ECO:0000256" key="2">
    <source>
        <dbReference type="ARBA" id="ARBA00007118"/>
    </source>
</evidence>
<dbReference type="GO" id="GO:0046256">
    <property type="term" value="P:2,4,6-trinitrotoluene catabolic process"/>
    <property type="evidence" value="ECO:0007669"/>
    <property type="project" value="TreeGrafter"/>
</dbReference>
<gene>
    <name evidence="9" type="ORF">XA3_06980</name>
</gene>
<dbReference type="PANTHER" id="PTHR23026:SF125">
    <property type="entry name" value="OXYGEN-INSENSITIVE NAD(P)H NITROREDUCTASE"/>
    <property type="match status" value="1"/>
</dbReference>
<dbReference type="GO" id="GO:0046857">
    <property type="term" value="F:oxidoreductase activity, acting on other nitrogenous compounds as donors, with NAD or NADP as acceptor"/>
    <property type="evidence" value="ECO:0007669"/>
    <property type="project" value="TreeGrafter"/>
</dbReference>
<organism evidence="9 10">
    <name type="scientific">Xylocopilactobacillus apicola</name>
    <dbReference type="NCBI Taxonomy" id="2932184"/>
    <lineage>
        <taxon>Bacteria</taxon>
        <taxon>Bacillati</taxon>
        <taxon>Bacillota</taxon>
        <taxon>Bacilli</taxon>
        <taxon>Lactobacillales</taxon>
        <taxon>Lactobacillaceae</taxon>
        <taxon>Xylocopilactobacillus</taxon>
    </lineage>
</organism>
<keyword evidence="3" id="KW-0285">Flavoprotein</keyword>
<protein>
    <submittedName>
        <fullName evidence="9">NAD(P)H-dependent oxidoreductase</fullName>
    </submittedName>
</protein>
<dbReference type="PANTHER" id="PTHR23026">
    <property type="entry name" value="NADPH NITROREDUCTASE"/>
    <property type="match status" value="1"/>
</dbReference>
<dbReference type="RefSeq" id="WP_317636174.1">
    <property type="nucleotide sequence ID" value="NZ_AP026802.1"/>
</dbReference>
<dbReference type="Gene3D" id="3.40.109.10">
    <property type="entry name" value="NADH Oxidase"/>
    <property type="match status" value="1"/>
</dbReference>
<proteinExistence type="inferred from homology"/>
<evidence type="ECO:0000259" key="8">
    <source>
        <dbReference type="Pfam" id="PF00881"/>
    </source>
</evidence>
<evidence type="ECO:0000313" key="9">
    <source>
        <dbReference type="EMBL" id="BDR58257.1"/>
    </source>
</evidence>
<evidence type="ECO:0000256" key="6">
    <source>
        <dbReference type="ARBA" id="ARBA00023002"/>
    </source>
</evidence>
<keyword evidence="7" id="KW-0520">NAD</keyword>
<dbReference type="Proteomes" id="UP001321861">
    <property type="component" value="Chromosome"/>
</dbReference>
<dbReference type="GO" id="GO:0005829">
    <property type="term" value="C:cytosol"/>
    <property type="evidence" value="ECO:0007669"/>
    <property type="project" value="TreeGrafter"/>
</dbReference>
<feature type="domain" description="Nitroreductase" evidence="8">
    <location>
        <begin position="17"/>
        <end position="180"/>
    </location>
</feature>
<evidence type="ECO:0000313" key="10">
    <source>
        <dbReference type="Proteomes" id="UP001321861"/>
    </source>
</evidence>
<dbReference type="AlphaFoldDB" id="A0AAU9DMP0"/>
<dbReference type="InterPro" id="IPR050627">
    <property type="entry name" value="Nitroreductase/BluB"/>
</dbReference>
<keyword evidence="5" id="KW-0521">NADP</keyword>
<dbReference type="InterPro" id="IPR033878">
    <property type="entry name" value="NfsB-like"/>
</dbReference>
<accession>A0AAU9DMP0</accession>
<dbReference type="EMBL" id="AP026802">
    <property type="protein sequence ID" value="BDR58257.1"/>
    <property type="molecule type" value="Genomic_DNA"/>
</dbReference>
<evidence type="ECO:0000256" key="1">
    <source>
        <dbReference type="ARBA" id="ARBA00001917"/>
    </source>
</evidence>
<dbReference type="Pfam" id="PF00881">
    <property type="entry name" value="Nitroreductase"/>
    <property type="match status" value="1"/>
</dbReference>
<evidence type="ECO:0000256" key="4">
    <source>
        <dbReference type="ARBA" id="ARBA00022643"/>
    </source>
</evidence>
<dbReference type="InterPro" id="IPR029479">
    <property type="entry name" value="Nitroreductase"/>
</dbReference>
<dbReference type="InterPro" id="IPR000415">
    <property type="entry name" value="Nitroreductase-like"/>
</dbReference>